<keyword evidence="2" id="KW-0805">Transcription regulation</keyword>
<evidence type="ECO:0000256" key="4">
    <source>
        <dbReference type="ARBA" id="ARBA00023163"/>
    </source>
</evidence>
<dbReference type="Proteomes" id="UP000565262">
    <property type="component" value="Unassembled WGS sequence"/>
</dbReference>
<dbReference type="GO" id="GO:0006351">
    <property type="term" value="P:DNA-templated transcription"/>
    <property type="evidence" value="ECO:0007669"/>
    <property type="project" value="TreeGrafter"/>
</dbReference>
<name>A0A839INI6_9GAMM</name>
<dbReference type="InterPro" id="IPR058163">
    <property type="entry name" value="LysR-type_TF_proteobact-type"/>
</dbReference>
<evidence type="ECO:0000256" key="3">
    <source>
        <dbReference type="ARBA" id="ARBA00023125"/>
    </source>
</evidence>
<dbReference type="RefSeq" id="WP_182808042.1">
    <property type="nucleotide sequence ID" value="NZ_JACJFM010000006.1"/>
</dbReference>
<evidence type="ECO:0000256" key="2">
    <source>
        <dbReference type="ARBA" id="ARBA00023015"/>
    </source>
</evidence>
<gene>
    <name evidence="6" type="ORF">H4O21_06530</name>
</gene>
<keyword evidence="4" id="KW-0804">Transcription</keyword>
<evidence type="ECO:0000256" key="1">
    <source>
        <dbReference type="ARBA" id="ARBA00009437"/>
    </source>
</evidence>
<sequence length="292" mass="33292">MLEQISSLNHLRTFTLAARYLSFKDAATALNISPAAVSHQIKALESQLRLSLFERHTRAISLTAAGAKLAEACETHFSQLDYVLSELRQPRTDINISCCNSFAALWLTPRSGQINDAFPANGLKTCASDSLVDLTRDKHIDLALRYGRDEKMDDETLLCTEKIALYRTPGFMPDTNKKPVLFVTEWPENELLGNIDWRSEIDISHYTVRTFQQEYFVLQAIMTGQGYGLLSNVLSASAVEQGWIVRDHSFTPFNGYSYWMRLNPERKDIGLIQRFSHWLTQEFSQYRVQGLL</sequence>
<dbReference type="PROSITE" id="PS50931">
    <property type="entry name" value="HTH_LYSR"/>
    <property type="match status" value="1"/>
</dbReference>
<dbReference type="Gene3D" id="3.40.190.10">
    <property type="entry name" value="Periplasmic binding protein-like II"/>
    <property type="match status" value="2"/>
</dbReference>
<evidence type="ECO:0000313" key="7">
    <source>
        <dbReference type="Proteomes" id="UP000565262"/>
    </source>
</evidence>
<feature type="domain" description="HTH lysR-type" evidence="5">
    <location>
        <begin position="8"/>
        <end position="63"/>
    </location>
</feature>
<organism evidence="6 7">
    <name type="scientific">Oceanospirillum sediminis</name>
    <dbReference type="NCBI Taxonomy" id="2760088"/>
    <lineage>
        <taxon>Bacteria</taxon>
        <taxon>Pseudomonadati</taxon>
        <taxon>Pseudomonadota</taxon>
        <taxon>Gammaproteobacteria</taxon>
        <taxon>Oceanospirillales</taxon>
        <taxon>Oceanospirillaceae</taxon>
        <taxon>Oceanospirillum</taxon>
    </lineage>
</organism>
<protein>
    <submittedName>
        <fullName evidence="6">LysR family transcriptional regulator</fullName>
    </submittedName>
</protein>
<comment type="caution">
    <text evidence="6">The sequence shown here is derived from an EMBL/GenBank/DDBJ whole genome shotgun (WGS) entry which is preliminary data.</text>
</comment>
<dbReference type="Pfam" id="PF03466">
    <property type="entry name" value="LysR_substrate"/>
    <property type="match status" value="1"/>
</dbReference>
<dbReference type="EMBL" id="JACJFM010000006">
    <property type="protein sequence ID" value="MBB1486260.1"/>
    <property type="molecule type" value="Genomic_DNA"/>
</dbReference>
<dbReference type="InterPro" id="IPR036388">
    <property type="entry name" value="WH-like_DNA-bd_sf"/>
</dbReference>
<dbReference type="PRINTS" id="PR00039">
    <property type="entry name" value="HTHLYSR"/>
</dbReference>
<dbReference type="GO" id="GO:0003700">
    <property type="term" value="F:DNA-binding transcription factor activity"/>
    <property type="evidence" value="ECO:0007669"/>
    <property type="project" value="InterPro"/>
</dbReference>
<dbReference type="AlphaFoldDB" id="A0A839INI6"/>
<dbReference type="InterPro" id="IPR036390">
    <property type="entry name" value="WH_DNA-bd_sf"/>
</dbReference>
<keyword evidence="3" id="KW-0238">DNA-binding</keyword>
<dbReference type="InterPro" id="IPR000847">
    <property type="entry name" value="LysR_HTH_N"/>
</dbReference>
<comment type="similarity">
    <text evidence="1">Belongs to the LysR transcriptional regulatory family.</text>
</comment>
<proteinExistence type="inferred from homology"/>
<dbReference type="PANTHER" id="PTHR30537:SF26">
    <property type="entry name" value="GLYCINE CLEAVAGE SYSTEM TRANSCRIPTIONAL ACTIVATOR"/>
    <property type="match status" value="1"/>
</dbReference>
<accession>A0A839INI6</accession>
<dbReference type="Pfam" id="PF00126">
    <property type="entry name" value="HTH_1"/>
    <property type="match status" value="1"/>
</dbReference>
<reference evidence="6 7" key="1">
    <citation type="submission" date="2020-08" db="EMBL/GenBank/DDBJ databases">
        <title>Oceanospirillum sp. nov. isolated from marine sediment.</title>
        <authorList>
            <person name="Ji X."/>
        </authorList>
    </citation>
    <scope>NUCLEOTIDE SEQUENCE [LARGE SCALE GENOMIC DNA]</scope>
    <source>
        <strain evidence="6 7">D5</strain>
    </source>
</reference>
<dbReference type="PANTHER" id="PTHR30537">
    <property type="entry name" value="HTH-TYPE TRANSCRIPTIONAL REGULATOR"/>
    <property type="match status" value="1"/>
</dbReference>
<dbReference type="InterPro" id="IPR005119">
    <property type="entry name" value="LysR_subst-bd"/>
</dbReference>
<keyword evidence="7" id="KW-1185">Reference proteome</keyword>
<dbReference type="GO" id="GO:0043565">
    <property type="term" value="F:sequence-specific DNA binding"/>
    <property type="evidence" value="ECO:0007669"/>
    <property type="project" value="TreeGrafter"/>
</dbReference>
<dbReference type="SUPFAM" id="SSF46785">
    <property type="entry name" value="Winged helix' DNA-binding domain"/>
    <property type="match status" value="1"/>
</dbReference>
<evidence type="ECO:0000313" key="6">
    <source>
        <dbReference type="EMBL" id="MBB1486260.1"/>
    </source>
</evidence>
<evidence type="ECO:0000259" key="5">
    <source>
        <dbReference type="PROSITE" id="PS50931"/>
    </source>
</evidence>
<dbReference type="SUPFAM" id="SSF53850">
    <property type="entry name" value="Periplasmic binding protein-like II"/>
    <property type="match status" value="1"/>
</dbReference>
<dbReference type="FunFam" id="1.10.10.10:FF:000001">
    <property type="entry name" value="LysR family transcriptional regulator"/>
    <property type="match status" value="1"/>
</dbReference>
<dbReference type="Gene3D" id="1.10.10.10">
    <property type="entry name" value="Winged helix-like DNA-binding domain superfamily/Winged helix DNA-binding domain"/>
    <property type="match status" value="1"/>
</dbReference>